<feature type="compositionally biased region" description="Basic and acidic residues" evidence="3">
    <location>
        <begin position="48"/>
        <end position="64"/>
    </location>
</feature>
<protein>
    <recommendedName>
        <fullName evidence="4">HECT domain-containing protein</fullName>
    </recommendedName>
</protein>
<evidence type="ECO:0000256" key="2">
    <source>
        <dbReference type="PROSITE-ProRule" id="PRU00104"/>
    </source>
</evidence>
<keyword evidence="1 2" id="KW-0833">Ubl conjugation pathway</keyword>
<dbReference type="EMBL" id="LSRX01000013">
    <property type="protein sequence ID" value="OLQ14589.1"/>
    <property type="molecule type" value="Genomic_DNA"/>
</dbReference>
<keyword evidence="6" id="KW-1185">Reference proteome</keyword>
<dbReference type="Gene3D" id="3.90.1750.10">
    <property type="entry name" value="Hect, E3 ligase catalytic domains"/>
    <property type="match status" value="1"/>
</dbReference>
<gene>
    <name evidence="5" type="ORF">AK812_SmicGene1264</name>
</gene>
<evidence type="ECO:0000256" key="3">
    <source>
        <dbReference type="SAM" id="MobiDB-lite"/>
    </source>
</evidence>
<organism evidence="5 6">
    <name type="scientific">Symbiodinium microadriaticum</name>
    <name type="common">Dinoflagellate</name>
    <name type="synonym">Zooxanthella microadriatica</name>
    <dbReference type="NCBI Taxonomy" id="2951"/>
    <lineage>
        <taxon>Eukaryota</taxon>
        <taxon>Sar</taxon>
        <taxon>Alveolata</taxon>
        <taxon>Dinophyceae</taxon>
        <taxon>Suessiales</taxon>
        <taxon>Symbiodiniaceae</taxon>
        <taxon>Symbiodinium</taxon>
    </lineage>
</organism>
<proteinExistence type="predicted"/>
<dbReference type="AlphaFoldDB" id="A0A1Q9F4Q1"/>
<dbReference type="Proteomes" id="UP000186817">
    <property type="component" value="Unassembled WGS sequence"/>
</dbReference>
<dbReference type="OrthoDB" id="8068875at2759"/>
<dbReference type="SUPFAM" id="SSF56204">
    <property type="entry name" value="Hect, E3 ligase catalytic domain"/>
    <property type="match status" value="1"/>
</dbReference>
<name>A0A1Q9F4Q1_SYMMI</name>
<dbReference type="GO" id="GO:0004842">
    <property type="term" value="F:ubiquitin-protein transferase activity"/>
    <property type="evidence" value="ECO:0007669"/>
    <property type="project" value="InterPro"/>
</dbReference>
<sequence length="72" mass="8246">MSVRENWKELIHRPRRVSVQFVGEDGVDMGGVRKEFMDCFAEALTREEVTSDLTERSDGREETGSVKQISDL</sequence>
<dbReference type="InterPro" id="IPR000569">
    <property type="entry name" value="HECT_dom"/>
</dbReference>
<comment type="caution">
    <text evidence="5">The sequence shown here is derived from an EMBL/GenBank/DDBJ whole genome shotgun (WGS) entry which is preliminary data.</text>
</comment>
<evidence type="ECO:0000259" key="4">
    <source>
        <dbReference type="PROSITE" id="PS50237"/>
    </source>
</evidence>
<reference evidence="5 6" key="1">
    <citation type="submission" date="2016-02" db="EMBL/GenBank/DDBJ databases">
        <title>Genome analysis of coral dinoflagellate symbionts highlights evolutionary adaptations to a symbiotic lifestyle.</title>
        <authorList>
            <person name="Aranda M."/>
            <person name="Li Y."/>
            <person name="Liew Y.J."/>
            <person name="Baumgarten S."/>
            <person name="Simakov O."/>
            <person name="Wilson M."/>
            <person name="Piel J."/>
            <person name="Ashoor H."/>
            <person name="Bougouffa S."/>
            <person name="Bajic V.B."/>
            <person name="Ryu T."/>
            <person name="Ravasi T."/>
            <person name="Bayer T."/>
            <person name="Micklem G."/>
            <person name="Kim H."/>
            <person name="Bhak J."/>
            <person name="Lajeunesse T.C."/>
            <person name="Voolstra C.R."/>
        </authorList>
    </citation>
    <scope>NUCLEOTIDE SEQUENCE [LARGE SCALE GENOMIC DNA]</scope>
    <source>
        <strain evidence="5 6">CCMP2467</strain>
    </source>
</reference>
<evidence type="ECO:0000313" key="6">
    <source>
        <dbReference type="Proteomes" id="UP000186817"/>
    </source>
</evidence>
<comment type="caution">
    <text evidence="2">Lacks conserved residue(s) required for the propagation of feature annotation.</text>
</comment>
<feature type="region of interest" description="Disordered" evidence="3">
    <location>
        <begin position="48"/>
        <end position="72"/>
    </location>
</feature>
<feature type="domain" description="HECT" evidence="4">
    <location>
        <begin position="8"/>
        <end position="37"/>
    </location>
</feature>
<evidence type="ECO:0000256" key="1">
    <source>
        <dbReference type="ARBA" id="ARBA00022786"/>
    </source>
</evidence>
<accession>A0A1Q9F4Q1</accession>
<dbReference type="InterPro" id="IPR035983">
    <property type="entry name" value="Hect_E3_ubiquitin_ligase"/>
</dbReference>
<evidence type="ECO:0000313" key="5">
    <source>
        <dbReference type="EMBL" id="OLQ14589.1"/>
    </source>
</evidence>
<dbReference type="PROSITE" id="PS50237">
    <property type="entry name" value="HECT"/>
    <property type="match status" value="1"/>
</dbReference>